<sequence>MSIEENFEQEKQFWRDFEIKKDHATSVCENLKEDSRQS</sequence>
<organism evidence="1 2">
    <name type="scientific">Planktothrix tepida PCC 9214</name>
    <dbReference type="NCBI Taxonomy" id="671072"/>
    <lineage>
        <taxon>Bacteria</taxon>
        <taxon>Bacillati</taxon>
        <taxon>Cyanobacteriota</taxon>
        <taxon>Cyanophyceae</taxon>
        <taxon>Oscillatoriophycideae</taxon>
        <taxon>Oscillatoriales</taxon>
        <taxon>Microcoleaceae</taxon>
        <taxon>Planktothrix</taxon>
    </lineage>
</organism>
<dbReference type="STRING" id="671072.PL9214500111"/>
<keyword evidence="2" id="KW-1185">Reference proteome</keyword>
<dbReference type="EMBL" id="CZDF01000156">
    <property type="protein sequence ID" value="CUR32864.1"/>
    <property type="molecule type" value="Genomic_DNA"/>
</dbReference>
<evidence type="ECO:0000313" key="2">
    <source>
        <dbReference type="Proteomes" id="UP000184315"/>
    </source>
</evidence>
<evidence type="ECO:0000313" key="1">
    <source>
        <dbReference type="EMBL" id="CUR32864.1"/>
    </source>
</evidence>
<dbReference type="AlphaFoldDB" id="A0A1J1LK02"/>
<gene>
    <name evidence="1" type="ORF">PL9214500111</name>
</gene>
<reference evidence="2" key="1">
    <citation type="submission" date="2015-10" db="EMBL/GenBank/DDBJ databases">
        <authorList>
            <person name="Regsiter A."/>
            <person name="william w."/>
        </authorList>
    </citation>
    <scope>NUCLEOTIDE SEQUENCE [LARGE SCALE GENOMIC DNA]</scope>
</reference>
<accession>A0A1J1LK02</accession>
<name>A0A1J1LK02_9CYAN</name>
<dbReference type="Proteomes" id="UP000184315">
    <property type="component" value="Unassembled WGS sequence"/>
</dbReference>
<protein>
    <submittedName>
        <fullName evidence="1">Uncharacterized protein</fullName>
    </submittedName>
</protein>
<proteinExistence type="predicted"/>